<sequence length="339" mass="36079">MSDISPVSAPVIDVHAHALPMSLLTWLSDRGLADLSDLAAGVVRIDPLVSGIPKDAPIPLPPAQYDVAERLEDMRRMGVTRQLVSVPPFVTCADVADERDVLAVVRRGNDALADLLTGHRGVLDPLGYVPLGTPAAPDEARRCLDELGCAGIAIGTRGLGRELDDPVHEPLWELLADRRAFVFLHPNSAPGGPRLADYWLPQLAGFPMETALAVSRLVLGGVLERHDLSLCLAHGGGCLPSLLGRLDLGWSRKPVARITSRPPSDYLRRLYYDTATFSTPLLRRLVEDFGVDHVLVGTDYPFELADTDPLGTVAALGLAPGNAAAVLAGTATALLTGSE</sequence>
<keyword evidence="4" id="KW-1185">Reference proteome</keyword>
<gene>
    <name evidence="3" type="ORF">ACFFRH_16110</name>
</gene>
<dbReference type="Proteomes" id="UP001589610">
    <property type="component" value="Unassembled WGS sequence"/>
</dbReference>
<dbReference type="EMBL" id="JBHMBS010000006">
    <property type="protein sequence ID" value="MFB9677007.1"/>
    <property type="molecule type" value="Genomic_DNA"/>
</dbReference>
<evidence type="ECO:0000313" key="3">
    <source>
        <dbReference type="EMBL" id="MFB9677007.1"/>
    </source>
</evidence>
<dbReference type="InterPro" id="IPR032465">
    <property type="entry name" value="ACMSD"/>
</dbReference>
<proteinExistence type="predicted"/>
<feature type="domain" description="Amidohydrolase-related" evidence="2">
    <location>
        <begin position="12"/>
        <end position="335"/>
    </location>
</feature>
<dbReference type="PANTHER" id="PTHR21240:SF28">
    <property type="entry name" value="ISO-OROTATE DECARBOXYLASE (EUROFUNG)"/>
    <property type="match status" value="1"/>
</dbReference>
<evidence type="ECO:0000259" key="2">
    <source>
        <dbReference type="Pfam" id="PF04909"/>
    </source>
</evidence>
<dbReference type="PANTHER" id="PTHR21240">
    <property type="entry name" value="2-AMINO-3-CARBOXYLMUCONATE-6-SEMIALDEHYDE DECARBOXYLASE"/>
    <property type="match status" value="1"/>
</dbReference>
<dbReference type="SUPFAM" id="SSF51556">
    <property type="entry name" value="Metallo-dependent hydrolases"/>
    <property type="match status" value="1"/>
</dbReference>
<dbReference type="InterPro" id="IPR006680">
    <property type="entry name" value="Amidohydro-rel"/>
</dbReference>
<comment type="caution">
    <text evidence="3">The sequence shown here is derived from an EMBL/GenBank/DDBJ whole genome shotgun (WGS) entry which is preliminary data.</text>
</comment>
<reference evidence="3 4" key="1">
    <citation type="submission" date="2024-09" db="EMBL/GenBank/DDBJ databases">
        <authorList>
            <person name="Sun Q."/>
            <person name="Mori K."/>
        </authorList>
    </citation>
    <scope>NUCLEOTIDE SEQUENCE [LARGE SCALE GENOMIC DNA]</scope>
    <source>
        <strain evidence="3 4">JCM 3028</strain>
    </source>
</reference>
<dbReference type="Pfam" id="PF04909">
    <property type="entry name" value="Amidohydro_2"/>
    <property type="match status" value="1"/>
</dbReference>
<accession>A0ABV5TD80</accession>
<name>A0ABV5TD80_9ACTN</name>
<evidence type="ECO:0000256" key="1">
    <source>
        <dbReference type="ARBA" id="ARBA00023239"/>
    </source>
</evidence>
<evidence type="ECO:0000313" key="4">
    <source>
        <dbReference type="Proteomes" id="UP001589610"/>
    </source>
</evidence>
<dbReference type="InterPro" id="IPR032466">
    <property type="entry name" value="Metal_Hydrolase"/>
</dbReference>
<organism evidence="3 4">
    <name type="scientific">Streptosporangium vulgare</name>
    <dbReference type="NCBI Taxonomy" id="46190"/>
    <lineage>
        <taxon>Bacteria</taxon>
        <taxon>Bacillati</taxon>
        <taxon>Actinomycetota</taxon>
        <taxon>Actinomycetes</taxon>
        <taxon>Streptosporangiales</taxon>
        <taxon>Streptosporangiaceae</taxon>
        <taxon>Streptosporangium</taxon>
    </lineage>
</organism>
<keyword evidence="1" id="KW-0456">Lyase</keyword>
<dbReference type="Gene3D" id="3.20.20.140">
    <property type="entry name" value="Metal-dependent hydrolases"/>
    <property type="match status" value="1"/>
</dbReference>
<protein>
    <submittedName>
        <fullName evidence="3">Amidohydrolase family protein</fullName>
    </submittedName>
</protein>
<dbReference type="RefSeq" id="WP_344749873.1">
    <property type="nucleotide sequence ID" value="NZ_BAAAWW010000210.1"/>
</dbReference>